<organism evidence="11 13">
    <name type="scientific">Morococcus cerebrosus</name>
    <dbReference type="NCBI Taxonomy" id="1056807"/>
    <lineage>
        <taxon>Bacteria</taxon>
        <taxon>Pseudomonadati</taxon>
        <taxon>Pseudomonadota</taxon>
        <taxon>Betaproteobacteria</taxon>
        <taxon>Neisseriales</taxon>
        <taxon>Neisseriaceae</taxon>
        <taxon>Morococcus</taxon>
    </lineage>
</organism>
<dbReference type="PIRSF" id="PIRSF001488">
    <property type="entry name" value="Tdi_protein"/>
    <property type="match status" value="1"/>
</dbReference>
<evidence type="ECO:0000313" key="12">
    <source>
        <dbReference type="EMBL" id="UNV87641.1"/>
    </source>
</evidence>
<keyword evidence="3 9" id="KW-0732">Signal</keyword>
<dbReference type="PANTHER" id="PTHR35891:SF3">
    <property type="entry name" value="THIOL:DISULFIDE INTERCHANGE PROTEIN DSBL"/>
    <property type="match status" value="1"/>
</dbReference>
<dbReference type="EMBL" id="CP094242">
    <property type="protein sequence ID" value="UNV87641.1"/>
    <property type="molecule type" value="Genomic_DNA"/>
</dbReference>
<dbReference type="GO" id="GO:0042597">
    <property type="term" value="C:periplasmic space"/>
    <property type="evidence" value="ECO:0007669"/>
    <property type="project" value="UniProtKB-SubCell"/>
</dbReference>
<dbReference type="CDD" id="cd03019">
    <property type="entry name" value="DsbA_DsbA"/>
    <property type="match status" value="1"/>
</dbReference>
<evidence type="ECO:0000313" key="14">
    <source>
        <dbReference type="Proteomes" id="UP000829504"/>
    </source>
</evidence>
<evidence type="ECO:0000256" key="4">
    <source>
        <dbReference type="ARBA" id="ARBA00022764"/>
    </source>
</evidence>
<comment type="subcellular location">
    <subcellularLocation>
        <location evidence="1 7">Periplasm</location>
    </subcellularLocation>
</comment>
<evidence type="ECO:0000259" key="10">
    <source>
        <dbReference type="PROSITE" id="PS51352"/>
    </source>
</evidence>
<evidence type="ECO:0000256" key="2">
    <source>
        <dbReference type="ARBA" id="ARBA00005791"/>
    </source>
</evidence>
<evidence type="ECO:0000256" key="6">
    <source>
        <dbReference type="ARBA" id="ARBA00023284"/>
    </source>
</evidence>
<comment type="similarity">
    <text evidence="2">Belongs to the thioredoxin family. DsbA subfamily.</text>
</comment>
<dbReference type="Proteomes" id="UP000829504">
    <property type="component" value="Chromosome"/>
</dbReference>
<sequence length="214" mass="23570">MKWTTKPAAVLFSLALAFSASAQAAVEGVDYTVLNKPIPQRDASKIEVLEFFGYFCIHCQNFDPVLLSYSKTFPKDVYLRTEHVVWMPEMLGLARVAAAVNASGLKYQANPAIFKAVHEQKINLADTATFKSWAAAQKSFDSKKLIAAYDAPASLAAAKKMQSLTETYRIDGTPDVIVGGKYRVIFSSDWANGQKIIGELINKVRQERSGKAAR</sequence>
<keyword evidence="14" id="KW-1185">Reference proteome</keyword>
<evidence type="ECO:0000256" key="9">
    <source>
        <dbReference type="SAM" id="SignalP"/>
    </source>
</evidence>
<evidence type="ECO:0000256" key="5">
    <source>
        <dbReference type="ARBA" id="ARBA00023157"/>
    </source>
</evidence>
<keyword evidence="4 7" id="KW-0574">Periplasm</keyword>
<dbReference type="Pfam" id="PF01323">
    <property type="entry name" value="DSBA"/>
    <property type="match status" value="1"/>
</dbReference>
<feature type="domain" description="Thioredoxin" evidence="10">
    <location>
        <begin position="14"/>
        <end position="163"/>
    </location>
</feature>
<keyword evidence="5 7" id="KW-1015">Disulfide bond</keyword>
<reference evidence="11 13" key="1">
    <citation type="submission" date="2014-12" db="EMBL/GenBank/DDBJ databases">
        <title>Genome sequence of Morococcus cerebrosus.</title>
        <authorList>
            <person name="Shin S.-K."/>
            <person name="Yi H."/>
        </authorList>
    </citation>
    <scope>NUCLEOTIDE SEQUENCE [LARGE SCALE GENOMIC DNA]</scope>
    <source>
        <strain evidence="11 13">CIP 81.93</strain>
    </source>
</reference>
<dbReference type="PATRIC" id="fig|1056807.3.peg.1831"/>
<evidence type="ECO:0000256" key="3">
    <source>
        <dbReference type="ARBA" id="ARBA00022729"/>
    </source>
</evidence>
<gene>
    <name evidence="11" type="ORF">MCC93_19070</name>
    <name evidence="12" type="ORF">MON37_01480</name>
</gene>
<dbReference type="InterPro" id="IPR023205">
    <property type="entry name" value="DsbA/DsbL"/>
</dbReference>
<dbReference type="Proteomes" id="UP000031390">
    <property type="component" value="Unassembled WGS sequence"/>
</dbReference>
<dbReference type="EMBL" id="JUFZ01000091">
    <property type="protein sequence ID" value="KIC06668.1"/>
    <property type="molecule type" value="Genomic_DNA"/>
</dbReference>
<feature type="disulfide bond" description="Redox-active" evidence="8">
    <location>
        <begin position="56"/>
        <end position="59"/>
    </location>
</feature>
<dbReference type="GO" id="GO:0016491">
    <property type="term" value="F:oxidoreductase activity"/>
    <property type="evidence" value="ECO:0007669"/>
    <property type="project" value="InterPro"/>
</dbReference>
<dbReference type="InterPro" id="IPR001853">
    <property type="entry name" value="DSBA-like_thioredoxin_dom"/>
</dbReference>
<reference evidence="12 14" key="2">
    <citation type="submission" date="2022-03" db="EMBL/GenBank/DDBJ databases">
        <title>Genome sequencing of Morococcus cerebrosus.</title>
        <authorList>
            <person name="Baek M.-G."/>
            <person name="Yi H."/>
        </authorList>
    </citation>
    <scope>NUCLEOTIDE SEQUENCE [LARGE SCALE GENOMIC DNA]</scope>
    <source>
        <strain evidence="12 14">CIP 81.93</strain>
    </source>
</reference>
<dbReference type="PANTHER" id="PTHR35891">
    <property type="entry name" value="THIOL:DISULFIDE INTERCHANGE PROTEIN DSBA"/>
    <property type="match status" value="1"/>
</dbReference>
<dbReference type="PROSITE" id="PS51352">
    <property type="entry name" value="THIOREDOXIN_2"/>
    <property type="match status" value="1"/>
</dbReference>
<accession>A0A0C1ECZ5</accession>
<dbReference type="SUPFAM" id="SSF52833">
    <property type="entry name" value="Thioredoxin-like"/>
    <property type="match status" value="1"/>
</dbReference>
<feature type="chain" id="PRO_5002130521" description="Thiol:disulfide interchange protein" evidence="9">
    <location>
        <begin position="25"/>
        <end position="214"/>
    </location>
</feature>
<dbReference type="InterPro" id="IPR036249">
    <property type="entry name" value="Thioredoxin-like_sf"/>
</dbReference>
<dbReference type="InterPro" id="IPR013766">
    <property type="entry name" value="Thioredoxin_domain"/>
</dbReference>
<protein>
    <recommendedName>
        <fullName evidence="7">Thiol:disulfide interchange protein</fullName>
    </recommendedName>
</protein>
<feature type="signal peptide" evidence="9">
    <location>
        <begin position="1"/>
        <end position="24"/>
    </location>
</feature>
<dbReference type="Gene3D" id="3.40.30.10">
    <property type="entry name" value="Glutaredoxin"/>
    <property type="match status" value="1"/>
</dbReference>
<dbReference type="AlphaFoldDB" id="A0A0C1ECZ5"/>
<name>A0A0C1ECZ5_9NEIS</name>
<evidence type="ECO:0000256" key="1">
    <source>
        <dbReference type="ARBA" id="ARBA00004418"/>
    </source>
</evidence>
<proteinExistence type="inferred from homology"/>
<evidence type="ECO:0000256" key="7">
    <source>
        <dbReference type="PIRNR" id="PIRNR001488"/>
    </source>
</evidence>
<keyword evidence="6" id="KW-0676">Redox-active center</keyword>
<dbReference type="RefSeq" id="WP_039408843.1">
    <property type="nucleotide sequence ID" value="NZ_CP094242.1"/>
</dbReference>
<evidence type="ECO:0000313" key="13">
    <source>
        <dbReference type="Proteomes" id="UP000031390"/>
    </source>
</evidence>
<dbReference type="InterPro" id="IPR050824">
    <property type="entry name" value="Thiol_disulfide_DsbA"/>
</dbReference>
<evidence type="ECO:0000313" key="11">
    <source>
        <dbReference type="EMBL" id="KIC06668.1"/>
    </source>
</evidence>
<evidence type="ECO:0000256" key="8">
    <source>
        <dbReference type="PIRSR" id="PIRSR001488-1"/>
    </source>
</evidence>